<dbReference type="CDD" id="cd00063">
    <property type="entry name" value="FN3"/>
    <property type="match status" value="1"/>
</dbReference>
<proteinExistence type="predicted"/>
<gene>
    <name evidence="2" type="ORF">EGI31_14435</name>
</gene>
<dbReference type="InterPro" id="IPR013783">
    <property type="entry name" value="Ig-like_fold"/>
</dbReference>
<dbReference type="InterPro" id="IPR003961">
    <property type="entry name" value="FN3_dom"/>
</dbReference>
<feature type="domain" description="Fibronectin type-III" evidence="1">
    <location>
        <begin position="28"/>
        <end position="107"/>
    </location>
</feature>
<feature type="non-terminal residue" evidence="2">
    <location>
        <position position="107"/>
    </location>
</feature>
<keyword evidence="3" id="KW-1185">Reference proteome</keyword>
<dbReference type="Pfam" id="PF00041">
    <property type="entry name" value="fn3"/>
    <property type="match status" value="1"/>
</dbReference>
<name>A0AAE3H3A9_9BACT</name>
<dbReference type="Gene3D" id="2.60.40.10">
    <property type="entry name" value="Immunoglobulins"/>
    <property type="match status" value="1"/>
</dbReference>
<comment type="caution">
    <text evidence="2">The sequence shown here is derived from an EMBL/GenBank/DDBJ whole genome shotgun (WGS) entry which is preliminary data.</text>
</comment>
<accession>A0AAE3H3A9</accession>
<dbReference type="InterPro" id="IPR036116">
    <property type="entry name" value="FN3_sf"/>
</dbReference>
<organism evidence="2 3">
    <name type="scientific">Lacihabitans soyangensis</name>
    <dbReference type="NCBI Taxonomy" id="869394"/>
    <lineage>
        <taxon>Bacteria</taxon>
        <taxon>Pseudomonadati</taxon>
        <taxon>Bacteroidota</taxon>
        <taxon>Cytophagia</taxon>
        <taxon>Cytophagales</taxon>
        <taxon>Leadbetterellaceae</taxon>
        <taxon>Lacihabitans</taxon>
    </lineage>
</organism>
<sequence length="107" mass="11629">MKKLTLTRTMKKLALLLFLIFSAGIGFSRTLITSATANGAANSITINWGETDVSINPPSVTLNRYQIKYKPVGGIETTIDNISSSLRTYTLTGLASGQTYEIELIEV</sequence>
<evidence type="ECO:0000259" key="1">
    <source>
        <dbReference type="PROSITE" id="PS50853"/>
    </source>
</evidence>
<evidence type="ECO:0000313" key="2">
    <source>
        <dbReference type="EMBL" id="MCP9764147.1"/>
    </source>
</evidence>
<reference evidence="2 3" key="1">
    <citation type="submission" date="2018-11" db="EMBL/GenBank/DDBJ databases">
        <title>Novel bacteria species description.</title>
        <authorList>
            <person name="Han J.-H."/>
        </authorList>
    </citation>
    <scope>NUCLEOTIDE SEQUENCE [LARGE SCALE GENOMIC DNA]</scope>
    <source>
        <strain evidence="2 3">KCTC23259</strain>
    </source>
</reference>
<evidence type="ECO:0000313" key="3">
    <source>
        <dbReference type="Proteomes" id="UP001204144"/>
    </source>
</evidence>
<protein>
    <submittedName>
        <fullName evidence="2">Fibronectin type III domain-containing protein</fullName>
    </submittedName>
</protein>
<dbReference type="AlphaFoldDB" id="A0AAE3H3A9"/>
<dbReference type="PROSITE" id="PS50853">
    <property type="entry name" value="FN3"/>
    <property type="match status" value="1"/>
</dbReference>
<dbReference type="Proteomes" id="UP001204144">
    <property type="component" value="Unassembled WGS sequence"/>
</dbReference>
<dbReference type="EMBL" id="RJUF01000075">
    <property type="protein sequence ID" value="MCP9764147.1"/>
    <property type="molecule type" value="Genomic_DNA"/>
</dbReference>
<dbReference type="SUPFAM" id="SSF49265">
    <property type="entry name" value="Fibronectin type III"/>
    <property type="match status" value="1"/>
</dbReference>